<evidence type="ECO:0000256" key="2">
    <source>
        <dbReference type="ARBA" id="ARBA00023054"/>
    </source>
</evidence>
<dbReference type="Gene3D" id="2.40.420.20">
    <property type="match status" value="1"/>
</dbReference>
<evidence type="ECO:0000256" key="3">
    <source>
        <dbReference type="SAM" id="Coils"/>
    </source>
</evidence>
<evidence type="ECO:0000313" key="6">
    <source>
        <dbReference type="Proteomes" id="UP000001317"/>
    </source>
</evidence>
<dbReference type="Gene3D" id="2.40.30.170">
    <property type="match status" value="1"/>
</dbReference>
<comment type="subcellular location">
    <subcellularLocation>
        <location evidence="1">Cell envelope</location>
    </subcellularLocation>
</comment>
<dbReference type="AlphaFoldDB" id="B0TQF2"/>
<accession>B0TQF2</accession>
<feature type="transmembrane region" description="Helical" evidence="4">
    <location>
        <begin position="7"/>
        <end position="27"/>
    </location>
</feature>
<feature type="coiled-coil region" evidence="3">
    <location>
        <begin position="176"/>
        <end position="228"/>
    </location>
</feature>
<dbReference type="EMBL" id="CP000931">
    <property type="protein sequence ID" value="ABZ78832.1"/>
    <property type="molecule type" value="Genomic_DNA"/>
</dbReference>
<dbReference type="eggNOG" id="COG0845">
    <property type="taxonomic scope" value="Bacteria"/>
</dbReference>
<keyword evidence="4" id="KW-0812">Transmembrane</keyword>
<dbReference type="GO" id="GO:0030313">
    <property type="term" value="C:cell envelope"/>
    <property type="evidence" value="ECO:0007669"/>
    <property type="project" value="UniProtKB-SubCell"/>
</dbReference>
<dbReference type="PANTHER" id="PTHR32347">
    <property type="entry name" value="EFFLUX SYSTEM COMPONENT YKNX-RELATED"/>
    <property type="match status" value="1"/>
</dbReference>
<dbReference type="Proteomes" id="UP000001317">
    <property type="component" value="Chromosome"/>
</dbReference>
<dbReference type="OrthoDB" id="6397038at2"/>
<protein>
    <submittedName>
        <fullName evidence="5">Efflux transporter, RND family, MFP subunit</fullName>
    </submittedName>
</protein>
<proteinExistence type="predicted"/>
<keyword evidence="2 3" id="KW-0175">Coiled coil</keyword>
<dbReference type="RefSeq" id="WP_012279336.1">
    <property type="nucleotide sequence ID" value="NC_010334.1"/>
</dbReference>
<dbReference type="Gene3D" id="2.40.50.100">
    <property type="match status" value="1"/>
</dbReference>
<keyword evidence="4" id="KW-0472">Membrane</keyword>
<dbReference type="InterPro" id="IPR050465">
    <property type="entry name" value="UPF0194_transport"/>
</dbReference>
<dbReference type="KEGG" id="shl:Shal_4292"/>
<dbReference type="STRING" id="458817.Shal_4292"/>
<keyword evidence="6" id="KW-1185">Reference proteome</keyword>
<evidence type="ECO:0000256" key="1">
    <source>
        <dbReference type="ARBA" id="ARBA00004196"/>
    </source>
</evidence>
<reference evidence="5" key="1">
    <citation type="submission" date="2008-01" db="EMBL/GenBank/DDBJ databases">
        <title>Complete sequence of Shewanella halifaxensis HAW-EB4.</title>
        <authorList>
            <consortium name="US DOE Joint Genome Institute"/>
            <person name="Copeland A."/>
            <person name="Lucas S."/>
            <person name="Lapidus A."/>
            <person name="Glavina del Rio T."/>
            <person name="Dalin E."/>
            <person name="Tice H."/>
            <person name="Bruce D."/>
            <person name="Goodwin L."/>
            <person name="Pitluck S."/>
            <person name="Sims D."/>
            <person name="Brettin T."/>
            <person name="Detter J.C."/>
            <person name="Han C."/>
            <person name="Kuske C.R."/>
            <person name="Schmutz J."/>
            <person name="Larimer F."/>
            <person name="Land M."/>
            <person name="Hauser L."/>
            <person name="Kyrpides N."/>
            <person name="Kim E."/>
            <person name="Zhao J.-S."/>
            <person name="Richardson P."/>
        </authorList>
    </citation>
    <scope>NUCLEOTIDE SEQUENCE [LARGE SCALE GENOMIC DNA]</scope>
    <source>
        <strain evidence="5">HAW-EB4</strain>
    </source>
</reference>
<evidence type="ECO:0000256" key="4">
    <source>
        <dbReference type="SAM" id="Phobius"/>
    </source>
</evidence>
<dbReference type="Gene3D" id="1.10.287.470">
    <property type="entry name" value="Helix hairpin bin"/>
    <property type="match status" value="1"/>
</dbReference>
<evidence type="ECO:0000313" key="5">
    <source>
        <dbReference type="EMBL" id="ABZ78832.1"/>
    </source>
</evidence>
<organism evidence="5 6">
    <name type="scientific">Shewanella halifaxensis (strain HAW-EB4)</name>
    <dbReference type="NCBI Taxonomy" id="458817"/>
    <lineage>
        <taxon>Bacteria</taxon>
        <taxon>Pseudomonadati</taxon>
        <taxon>Pseudomonadota</taxon>
        <taxon>Gammaproteobacteria</taxon>
        <taxon>Alteromonadales</taxon>
        <taxon>Shewanellaceae</taxon>
        <taxon>Shewanella</taxon>
    </lineage>
</organism>
<dbReference type="PANTHER" id="PTHR32347:SF23">
    <property type="entry name" value="BLL5650 PROTEIN"/>
    <property type="match status" value="1"/>
</dbReference>
<gene>
    <name evidence="5" type="ordered locus">Shal_4292</name>
</gene>
<keyword evidence="4" id="KW-1133">Transmembrane helix</keyword>
<name>B0TQF2_SHEHH</name>
<sequence length="409" mass="44638">MKRTKGRIIYGAILMLSGALLISGWSIGFSGSRHYIDATSVMTAKVQSGEFTQRIRGYGTLMSQNQRLITASSLAVVDEIKLHPGAEVSANSILLILKNPQLDSALQQAETNVHNSRTTKRKLMLEQQRELLDQASSLAEFKADAEIANLQVEAESPLAAEGIISAMDMRLSRLRAKQLNERLKLGQDKLGKLREVHAEHLLIQTEIIKQAESELATAQNRREQLVVRAGIEGVLQRLPIKLGQSVNVGDELALVGSLSPLIAEIKVPQMLIQLVRHGAKADIDTRSGIVSGQVIRVDPVVSQGAVRVDIQLLDEISSDIRPMQMVDAVIFGKSRAQVNYVDKPAGAIEDRSLAVFKLESAERAIKVQVQFGKAVGNSIEIISGLQANDKIIISALDIDTDITQLQLSQ</sequence>
<dbReference type="HOGENOM" id="CLU_018816_16_2_6"/>